<evidence type="ECO:0000313" key="9">
    <source>
        <dbReference type="EMBL" id="SFV62549.1"/>
    </source>
</evidence>
<reference evidence="9" key="1">
    <citation type="submission" date="2016-10" db="EMBL/GenBank/DDBJ databases">
        <authorList>
            <person name="de Groot N.N."/>
        </authorList>
    </citation>
    <scope>NUCLEOTIDE SEQUENCE</scope>
</reference>
<dbReference type="Gene3D" id="3.40.50.1260">
    <property type="entry name" value="Phosphoglycerate kinase, N-terminal domain"/>
    <property type="match status" value="2"/>
</dbReference>
<evidence type="ECO:0000256" key="7">
    <source>
        <dbReference type="ARBA" id="ARBA00022777"/>
    </source>
</evidence>
<organism evidence="9">
    <name type="scientific">hydrothermal vent metagenome</name>
    <dbReference type="NCBI Taxonomy" id="652676"/>
    <lineage>
        <taxon>unclassified sequences</taxon>
        <taxon>metagenomes</taxon>
        <taxon>ecological metagenomes</taxon>
    </lineage>
</organism>
<dbReference type="GO" id="GO:0004618">
    <property type="term" value="F:phosphoglycerate kinase activity"/>
    <property type="evidence" value="ECO:0007669"/>
    <property type="project" value="UniProtKB-EC"/>
</dbReference>
<comment type="similarity">
    <text evidence="2">Belongs to the phosphoglycerate kinase family.</text>
</comment>
<dbReference type="GO" id="GO:0005524">
    <property type="term" value="F:ATP binding"/>
    <property type="evidence" value="ECO:0007669"/>
    <property type="project" value="UniProtKB-KW"/>
</dbReference>
<dbReference type="PANTHER" id="PTHR11406">
    <property type="entry name" value="PHOSPHOGLYCERATE KINASE"/>
    <property type="match status" value="1"/>
</dbReference>
<protein>
    <recommendedName>
        <fullName evidence="4">phosphoglycerate kinase</fullName>
        <ecNumber evidence="4">2.7.2.3</ecNumber>
    </recommendedName>
</protein>
<name>A0A1W1C9W6_9ZZZZ</name>
<evidence type="ECO:0000256" key="6">
    <source>
        <dbReference type="ARBA" id="ARBA00022741"/>
    </source>
</evidence>
<dbReference type="SUPFAM" id="SSF53748">
    <property type="entry name" value="Phosphoglycerate kinase"/>
    <property type="match status" value="1"/>
</dbReference>
<keyword evidence="7 9" id="KW-0418">Kinase</keyword>
<evidence type="ECO:0000256" key="2">
    <source>
        <dbReference type="ARBA" id="ARBA00008982"/>
    </source>
</evidence>
<evidence type="ECO:0000256" key="5">
    <source>
        <dbReference type="ARBA" id="ARBA00022679"/>
    </source>
</evidence>
<keyword evidence="6" id="KW-0547">Nucleotide-binding</keyword>
<dbReference type="PANTHER" id="PTHR11406:SF23">
    <property type="entry name" value="PHOSPHOGLYCERATE KINASE 1, CHLOROPLASTIC-RELATED"/>
    <property type="match status" value="1"/>
</dbReference>
<dbReference type="PRINTS" id="PR00477">
    <property type="entry name" value="PHGLYCKINASE"/>
</dbReference>
<dbReference type="AlphaFoldDB" id="A0A1W1C9W6"/>
<sequence>MRTIKDLKNIDGKTVFIRCDFNVPKDEDGNITDDRRIRGALPTIRYCLDRECKVILASHYERPTAGVYEEKYSLRTVVTRLRTLLKIASNISLAKDVVGEDAKAKASALKAGDVLVLENLRYEAGETKNDIEFAKELASMVDIYINDAFGACHRAHASIDAMARLFDRDHRVAGFLLAKEVNFFEKTLDNPMRPFVAVIGGSKVSGKLEALRNLIEKVDKVIIGGGMAFTFLKAQGYEIGKSLVEEHLIDEARTVMIKARKKGVKFYLPIDVVVTPEFSEHGIAKYLPSQEIPVDWMGLDIGPASSRLFSQVIHDAQTIIWNGPMGVYEWDKFSKGSLKMSHDIASTYATTIVGGGDTADVAQKAGDVDEMTFVSTGGGASLNLIEGKILPGIEALKS</sequence>
<dbReference type="InterPro" id="IPR001576">
    <property type="entry name" value="Phosphoglycerate_kinase"/>
</dbReference>
<dbReference type="GO" id="GO:0043531">
    <property type="term" value="F:ADP binding"/>
    <property type="evidence" value="ECO:0007669"/>
    <property type="project" value="TreeGrafter"/>
</dbReference>
<comment type="catalytic activity">
    <reaction evidence="1">
        <text>(2R)-3-phosphoglycerate + ATP = (2R)-3-phospho-glyceroyl phosphate + ADP</text>
        <dbReference type="Rhea" id="RHEA:14801"/>
        <dbReference type="ChEBI" id="CHEBI:30616"/>
        <dbReference type="ChEBI" id="CHEBI:57604"/>
        <dbReference type="ChEBI" id="CHEBI:58272"/>
        <dbReference type="ChEBI" id="CHEBI:456216"/>
        <dbReference type="EC" id="2.7.2.3"/>
    </reaction>
</comment>
<evidence type="ECO:0000256" key="8">
    <source>
        <dbReference type="ARBA" id="ARBA00022840"/>
    </source>
</evidence>
<gene>
    <name evidence="9" type="ORF">MNB_SV-12-272</name>
</gene>
<evidence type="ECO:0000256" key="4">
    <source>
        <dbReference type="ARBA" id="ARBA00013061"/>
    </source>
</evidence>
<dbReference type="GO" id="GO:0006094">
    <property type="term" value="P:gluconeogenesis"/>
    <property type="evidence" value="ECO:0007669"/>
    <property type="project" value="TreeGrafter"/>
</dbReference>
<dbReference type="InterPro" id="IPR015824">
    <property type="entry name" value="Phosphoglycerate_kinase_N"/>
</dbReference>
<dbReference type="FunFam" id="3.40.50.1260:FF:000006">
    <property type="entry name" value="Phosphoglycerate kinase"/>
    <property type="match status" value="1"/>
</dbReference>
<dbReference type="HAMAP" id="MF_00145">
    <property type="entry name" value="Phosphoglyc_kinase"/>
    <property type="match status" value="1"/>
</dbReference>
<dbReference type="GO" id="GO:0006096">
    <property type="term" value="P:glycolytic process"/>
    <property type="evidence" value="ECO:0007669"/>
    <property type="project" value="InterPro"/>
</dbReference>
<dbReference type="GO" id="GO:0005829">
    <property type="term" value="C:cytosol"/>
    <property type="evidence" value="ECO:0007669"/>
    <property type="project" value="TreeGrafter"/>
</dbReference>
<evidence type="ECO:0000256" key="1">
    <source>
        <dbReference type="ARBA" id="ARBA00000642"/>
    </source>
</evidence>
<keyword evidence="8" id="KW-0067">ATP-binding</keyword>
<keyword evidence="5 9" id="KW-0808">Transferase</keyword>
<dbReference type="EC" id="2.7.2.3" evidence="4"/>
<dbReference type="FunFam" id="3.40.50.1260:FF:000003">
    <property type="entry name" value="Phosphoglycerate kinase"/>
    <property type="match status" value="1"/>
</dbReference>
<accession>A0A1W1C9W6</accession>
<comment type="subunit">
    <text evidence="3">Monomer.</text>
</comment>
<dbReference type="PROSITE" id="PS00111">
    <property type="entry name" value="PGLYCERATE_KINASE"/>
    <property type="match status" value="1"/>
</dbReference>
<dbReference type="InterPro" id="IPR015911">
    <property type="entry name" value="Phosphoglycerate_kinase_CS"/>
</dbReference>
<proteinExistence type="inferred from homology"/>
<dbReference type="InterPro" id="IPR036043">
    <property type="entry name" value="Phosphoglycerate_kinase_sf"/>
</dbReference>
<dbReference type="PIRSF" id="PIRSF000724">
    <property type="entry name" value="Pgk"/>
    <property type="match status" value="1"/>
</dbReference>
<evidence type="ECO:0000256" key="3">
    <source>
        <dbReference type="ARBA" id="ARBA00011245"/>
    </source>
</evidence>
<dbReference type="Pfam" id="PF00162">
    <property type="entry name" value="PGK"/>
    <property type="match status" value="1"/>
</dbReference>
<dbReference type="EMBL" id="FPHE01000116">
    <property type="protein sequence ID" value="SFV62549.1"/>
    <property type="molecule type" value="Genomic_DNA"/>
</dbReference>